<evidence type="ECO:0000313" key="2">
    <source>
        <dbReference type="Proteomes" id="UP000248857"/>
    </source>
</evidence>
<reference evidence="1 2" key="1">
    <citation type="journal article" date="2018" name="Sci. Rep.">
        <title>A novel species of the marine cyanobacterium Acaryochloris with a unique pigment content and lifestyle.</title>
        <authorList>
            <person name="Partensky F."/>
            <person name="Six C."/>
            <person name="Ratin M."/>
            <person name="Garczarek L."/>
            <person name="Vaulot D."/>
            <person name="Probert I."/>
            <person name="Calteau A."/>
            <person name="Gourvil P."/>
            <person name="Marie D."/>
            <person name="Grebert T."/>
            <person name="Bouchier C."/>
            <person name="Le Panse S."/>
            <person name="Gachenot M."/>
            <person name="Rodriguez F."/>
            <person name="Garrido J.L."/>
        </authorList>
    </citation>
    <scope>NUCLEOTIDE SEQUENCE [LARGE SCALE GENOMIC DNA]</scope>
    <source>
        <strain evidence="1 2">RCC1774</strain>
    </source>
</reference>
<accession>A0A2W1JGF1</accession>
<comment type="caution">
    <text evidence="1">The sequence shown here is derived from an EMBL/GenBank/DDBJ whole genome shotgun (WGS) entry which is preliminary data.</text>
</comment>
<evidence type="ECO:0000313" key="1">
    <source>
        <dbReference type="EMBL" id="PZD72496.1"/>
    </source>
</evidence>
<dbReference type="OrthoDB" id="488156at2"/>
<organism evidence="1 2">
    <name type="scientific">Acaryochloris thomasi RCC1774</name>
    <dbReference type="NCBI Taxonomy" id="1764569"/>
    <lineage>
        <taxon>Bacteria</taxon>
        <taxon>Bacillati</taxon>
        <taxon>Cyanobacteriota</taxon>
        <taxon>Cyanophyceae</taxon>
        <taxon>Acaryochloridales</taxon>
        <taxon>Acaryochloridaceae</taxon>
        <taxon>Acaryochloris</taxon>
        <taxon>Acaryochloris thomasi</taxon>
    </lineage>
</organism>
<name>A0A2W1JGF1_9CYAN</name>
<gene>
    <name evidence="1" type="ORF">C1752_03690</name>
</gene>
<evidence type="ECO:0008006" key="3">
    <source>
        <dbReference type="Google" id="ProtNLM"/>
    </source>
</evidence>
<keyword evidence="2" id="KW-1185">Reference proteome</keyword>
<dbReference type="EMBL" id="PQWO01000010">
    <property type="protein sequence ID" value="PZD72496.1"/>
    <property type="molecule type" value="Genomic_DNA"/>
</dbReference>
<dbReference type="AlphaFoldDB" id="A0A2W1JGF1"/>
<protein>
    <recommendedName>
        <fullName evidence="3">t-SNARE coiled-coil homology domain-containing protein</fullName>
    </recommendedName>
</protein>
<sequence length="127" mass="14213">MTELPQNHIERVDLTLEVVTQAQLEFATSLRKLTQRIEGVTGQMDRMVGQVDQVITHVGTLADSQRTLIENQRALLESQQSLATSMGQLASTVIPRLQENQASTGAAIERLDRILDYLLRHDSVCEE</sequence>
<proteinExistence type="predicted"/>
<dbReference type="Proteomes" id="UP000248857">
    <property type="component" value="Unassembled WGS sequence"/>
</dbReference>
<dbReference type="RefSeq" id="WP_110987091.1">
    <property type="nucleotide sequence ID" value="NZ_CAWNWM010000010.1"/>
</dbReference>